<dbReference type="Proteomes" id="UP000066042">
    <property type="component" value="Chromosome"/>
</dbReference>
<dbReference type="STRING" id="55802.TBCH5v1_1290"/>
<dbReference type="RefSeq" id="WP_056933904.1">
    <property type="nucleotide sequence ID" value="NZ_CP013050.1"/>
</dbReference>
<evidence type="ECO:0000259" key="1">
    <source>
        <dbReference type="Pfam" id="PF05124"/>
    </source>
</evidence>
<dbReference type="InterPro" id="IPR022651">
    <property type="entry name" value="S_layer_C"/>
</dbReference>
<evidence type="ECO:0000313" key="3">
    <source>
        <dbReference type="Proteomes" id="UP000066042"/>
    </source>
</evidence>
<dbReference type="Pfam" id="PF16286">
    <property type="entry name" value="DUF4932"/>
    <property type="match status" value="1"/>
</dbReference>
<dbReference type="AlphaFoldDB" id="A0A0S1XBN7"/>
<reference evidence="2 3" key="1">
    <citation type="journal article" date="2016" name="Genome Announc.">
        <title>Complete genome sequence of the hyperthermophilic and piezophilic archaeon Thermococcus barophilus Ch5, capable of growth at the expense of hydrogenogenesis from carbon monoxide and formate.</title>
        <authorList>
            <person name="Oger P."/>
            <person name="Sokolova T.G."/>
            <person name="Kozhevnikova D.A."/>
            <person name="Taranov E.A."/>
            <person name="Vannier P."/>
            <person name="Lee H.S."/>
            <person name="Kwon K.K."/>
            <person name="Kang S.G."/>
            <person name="Lee J.H."/>
            <person name="Bonch-Osmolovskaya E.A."/>
            <person name="Lebedinsky A.V."/>
        </authorList>
    </citation>
    <scope>NUCLEOTIDE SEQUENCE [LARGE SCALE GENOMIC DNA]</scope>
    <source>
        <strain evidence="3">Ch5</strain>
    </source>
</reference>
<dbReference type="GeneID" id="26136538"/>
<organism evidence="2 3">
    <name type="scientific">Thermococcus barophilus</name>
    <dbReference type="NCBI Taxonomy" id="55802"/>
    <lineage>
        <taxon>Archaea</taxon>
        <taxon>Methanobacteriati</taxon>
        <taxon>Methanobacteriota</taxon>
        <taxon>Thermococci</taxon>
        <taxon>Thermococcales</taxon>
        <taxon>Thermococcaceae</taxon>
        <taxon>Thermococcus</taxon>
    </lineage>
</organism>
<feature type="domain" description="S-layer protein outer" evidence="1">
    <location>
        <begin position="403"/>
        <end position="514"/>
    </location>
</feature>
<gene>
    <name evidence="2" type="ORF">TBCH5v1_1290</name>
</gene>
<protein>
    <recommendedName>
        <fullName evidence="1">S-layer protein outer domain-containing protein</fullName>
    </recommendedName>
</protein>
<dbReference type="PATRIC" id="fig|55802.8.peg.1270"/>
<dbReference type="InterPro" id="IPR032560">
    <property type="entry name" value="DUF4932"/>
</dbReference>
<proteinExistence type="predicted"/>
<accession>A0A0S1XBN7</accession>
<dbReference type="EMBL" id="CP013050">
    <property type="protein sequence ID" value="ALM75210.1"/>
    <property type="molecule type" value="Genomic_DNA"/>
</dbReference>
<dbReference type="Pfam" id="PF05124">
    <property type="entry name" value="S_layer_C"/>
    <property type="match status" value="1"/>
</dbReference>
<name>A0A0S1XBN7_THEBA</name>
<sequence length="542" mass="62851">MKRVSLILCFLLLVSQTPLITAEEQPQVVVEVNPNLELFAVVYILTFNGSDYFIIAPQSYVRGVLTYFAPYKDHVAVKSMQQMFPKDLPNYIKDENIWNWASSLAVRDYLGDQGNLSDFYAELSDFAKESNFMEFYNAHREEYERALTPIENIFKELNFIEELEHRSGKKYAEYRVELSYSLFIHLHSRQILTKAYMIGSIPRIYLENLKYTGLPSVQAVKDYTFRAFFIHEFAHAFLDSDRLGISSEYRFIYQKVLEELPLMAYERDFSASGAYLNENLVEAFTHYYLGEHYNATIAEYSILKDATIGYVLVGDLAKAFQENISFEQIPEVVGKLVTKDNLSRYFNSKMPVNGFWATNKIYKDKKVIIVYGTQNPDERGNEYDKESALMLADWLRSVGILAEVKSDKELTNEDLKSNLIVIGGPAANELTKNLTKELVVRFSFNSEWRLVRNFTAVENPISFIFSNGSIRMAKLNIPISQEYPLGVVQTLRNPWNSKNFIIVIAGIDRYCTRKMLRYFNYNSSYLIKGRTFFEEGFYFQEG</sequence>
<evidence type="ECO:0000313" key="2">
    <source>
        <dbReference type="EMBL" id="ALM75210.1"/>
    </source>
</evidence>